<dbReference type="RefSeq" id="WP_202060953.1">
    <property type="nucleotide sequence ID" value="NZ_JAEQMY010000020.1"/>
</dbReference>
<dbReference type="EMBL" id="JAEQMY010000020">
    <property type="protein sequence ID" value="MBL0405306.1"/>
    <property type="molecule type" value="Genomic_DNA"/>
</dbReference>
<evidence type="ECO:0000313" key="3">
    <source>
        <dbReference type="Proteomes" id="UP000605848"/>
    </source>
</evidence>
<dbReference type="Proteomes" id="UP000605848">
    <property type="component" value="Unassembled WGS sequence"/>
</dbReference>
<dbReference type="Pfam" id="PF08818">
    <property type="entry name" value="DUF1801"/>
    <property type="match status" value="1"/>
</dbReference>
<evidence type="ECO:0000313" key="2">
    <source>
        <dbReference type="EMBL" id="MBL0405306.1"/>
    </source>
</evidence>
<protein>
    <submittedName>
        <fullName evidence="2">DUF1801 domain-containing protein</fullName>
    </submittedName>
</protein>
<proteinExistence type="predicted"/>
<comment type="caution">
    <text evidence="2">The sequence shown here is derived from an EMBL/GenBank/DDBJ whole genome shotgun (WGS) entry which is preliminary data.</text>
</comment>
<organism evidence="2 3">
    <name type="scientific">Microvirga aerilata</name>
    <dbReference type="NCBI Taxonomy" id="670292"/>
    <lineage>
        <taxon>Bacteria</taxon>
        <taxon>Pseudomonadati</taxon>
        <taxon>Pseudomonadota</taxon>
        <taxon>Alphaproteobacteria</taxon>
        <taxon>Hyphomicrobiales</taxon>
        <taxon>Methylobacteriaceae</taxon>
        <taxon>Microvirga</taxon>
    </lineage>
</organism>
<name>A0A936Z820_9HYPH</name>
<keyword evidence="3" id="KW-1185">Reference proteome</keyword>
<sequence>MQTEVTTLQQEPPFPSQQIDVYFQHLNDDWRGETLGWVRALIRQAVPDMVEAVKGRGVPVWEKAGIISKVETDKNGVKPTFAKGASLDGPSRLFDAGFERSTRRPIDLHEGAALEPKAFMALIPAAASLDASQAAQRPARAQS</sequence>
<dbReference type="AlphaFoldDB" id="A0A936Z820"/>
<dbReference type="SUPFAM" id="SSF159888">
    <property type="entry name" value="YdhG-like"/>
    <property type="match status" value="1"/>
</dbReference>
<evidence type="ECO:0000259" key="1">
    <source>
        <dbReference type="Pfam" id="PF08818"/>
    </source>
</evidence>
<accession>A0A936Z820</accession>
<reference evidence="2" key="1">
    <citation type="submission" date="2021-01" db="EMBL/GenBank/DDBJ databases">
        <title>Microvirga sp.</title>
        <authorList>
            <person name="Kim M.K."/>
        </authorList>
    </citation>
    <scope>NUCLEOTIDE SEQUENCE</scope>
    <source>
        <strain evidence="2">5420S-16</strain>
    </source>
</reference>
<dbReference type="InterPro" id="IPR014922">
    <property type="entry name" value="YdhG-like"/>
</dbReference>
<gene>
    <name evidence="2" type="ORF">JKG68_15150</name>
</gene>
<feature type="domain" description="YdhG-like" evidence="1">
    <location>
        <begin position="33"/>
        <end position="126"/>
    </location>
</feature>